<dbReference type="AlphaFoldDB" id="A0A5E4YEE8"/>
<evidence type="ECO:0000256" key="1">
    <source>
        <dbReference type="ARBA" id="ARBA00005558"/>
    </source>
</evidence>
<dbReference type="Pfam" id="PF04717">
    <property type="entry name" value="Phage_base_V"/>
    <property type="match status" value="1"/>
</dbReference>
<comment type="similarity">
    <text evidence="1">Belongs to the VgrG protein family.</text>
</comment>
<dbReference type="Gene3D" id="2.40.50.230">
    <property type="entry name" value="Gp5 N-terminal domain"/>
    <property type="match status" value="1"/>
</dbReference>
<dbReference type="Gene3D" id="3.55.50.10">
    <property type="entry name" value="Baseplate protein-like domains"/>
    <property type="match status" value="1"/>
</dbReference>
<gene>
    <name evidence="4" type="ORF">PIN31115_04427</name>
</gene>
<evidence type="ECO:0000313" key="5">
    <source>
        <dbReference type="Proteomes" id="UP000333828"/>
    </source>
</evidence>
<dbReference type="Gene3D" id="2.30.110.50">
    <property type="match status" value="1"/>
</dbReference>
<dbReference type="InterPro" id="IPR017847">
    <property type="entry name" value="T6SS_RhsGE_Vgr_subset"/>
</dbReference>
<accession>A0A5E4YEE8</accession>
<feature type="compositionally biased region" description="Polar residues" evidence="2">
    <location>
        <begin position="579"/>
        <end position="604"/>
    </location>
</feature>
<evidence type="ECO:0000313" key="4">
    <source>
        <dbReference type="EMBL" id="VVE46705.1"/>
    </source>
</evidence>
<feature type="domain" description="Gp5/Type VI secretion system Vgr protein OB-fold" evidence="3">
    <location>
        <begin position="418"/>
        <end position="483"/>
    </location>
</feature>
<dbReference type="NCBIfam" id="TIGR03361">
    <property type="entry name" value="VI_Rhs_Vgr"/>
    <property type="match status" value="1"/>
</dbReference>
<dbReference type="InterPro" id="IPR006531">
    <property type="entry name" value="Gp5/Vgr_OB"/>
</dbReference>
<name>A0A5E4YEE8_9BURK</name>
<dbReference type="SUPFAM" id="SSF69255">
    <property type="entry name" value="gp5 N-terminal domain-like"/>
    <property type="match status" value="1"/>
</dbReference>
<feature type="region of interest" description="Disordered" evidence="2">
    <location>
        <begin position="490"/>
        <end position="511"/>
    </location>
</feature>
<dbReference type="InterPro" id="IPR006533">
    <property type="entry name" value="T6SS_Vgr_RhsGE"/>
</dbReference>
<keyword evidence="5" id="KW-1185">Reference proteome</keyword>
<sequence>MIDRGGEAPRQQMADPEVGDVVVCTLVCKGFDPQTFYVSQWRGEEALSRSYRFDVEVGSRDSRLVLERLRGTRATLTLMAAGGRHTPYHGVLTQAAVIGDDDHYTYYRFVLEPRLARLRQFRRSAVYLDLSVADLIRQTLRKVELTRESDVPVPGEDADFAMTLSGGDVDKTRVPFACQYEESDLDFLSRRLEHEGVYYYFSQTREGEVVVFCNHRERQPQTPLAQSLHYRPNGSLRNPPTEVAVETFTVRCGDTPSAVVLNEYASSHASLTLQGLAEVPQGNFGNFVSFGEHFDTQRDAAHLAALRAERLDCEALSYEGTSATIGPQVGFAVTLSGHFRSELNQRYWVCSVAHEGSQPLPLLASVTQNIERNYRSRFTLLRATQQFRPALCTPKPRIAAWVSAVIDGQGGLTQPEIDEHGRYRVRFAFAGASRPGRGSAWLRLATPYAGVGHGMHFPLYNGTEVLVAFINGDPDRPVIAAAVHNSEYSSVADQHGPTRNALQSAGGNRMTMEDANGKQAVMLSSPTAGAVLSLGHGPRPGVSVCSDQHMAFSSHTFEHAIGGVYRQTISSSSTSQRSAPTQMAATHGMSSSAQKQFQHAEATASNAHGQWGDFEQGAGVYTQDFWGETQYNYVGNLNESVQGISSILVTGVSIDVCAGVSFTRLADRAYEYNNGRTDFTAADHEWAVAQAATFNFGSHILNTTSAVYSIKSSMTTSAMLATERFSTGKTTTVGAGETMSVLDMSPVLTTIKTGDSSINVWPTQVSVKTGICSVVAQGAILLEGESMSTALEGAYELTSPTIALSAEALVSLESDLISLG</sequence>
<dbReference type="Pfam" id="PF05954">
    <property type="entry name" value="Phage_GPD"/>
    <property type="match status" value="1"/>
</dbReference>
<dbReference type="Proteomes" id="UP000333828">
    <property type="component" value="Unassembled WGS sequence"/>
</dbReference>
<dbReference type="SUPFAM" id="SSF69279">
    <property type="entry name" value="Phage tail proteins"/>
    <property type="match status" value="2"/>
</dbReference>
<evidence type="ECO:0000259" key="3">
    <source>
        <dbReference type="Pfam" id="PF04717"/>
    </source>
</evidence>
<dbReference type="NCBIfam" id="TIGR01646">
    <property type="entry name" value="vgr_GE"/>
    <property type="match status" value="1"/>
</dbReference>
<dbReference type="InterPro" id="IPR037026">
    <property type="entry name" value="Vgr_OB-fold_dom_sf"/>
</dbReference>
<feature type="region of interest" description="Disordered" evidence="2">
    <location>
        <begin position="568"/>
        <end position="604"/>
    </location>
</feature>
<protein>
    <submittedName>
        <fullName evidence="4">Type VI secretion protein VgrG</fullName>
    </submittedName>
</protein>
<feature type="compositionally biased region" description="Low complexity" evidence="2">
    <location>
        <begin position="568"/>
        <end position="578"/>
    </location>
</feature>
<evidence type="ECO:0000256" key="2">
    <source>
        <dbReference type="SAM" id="MobiDB-lite"/>
    </source>
</evidence>
<reference evidence="4 5" key="1">
    <citation type="submission" date="2019-08" db="EMBL/GenBank/DDBJ databases">
        <authorList>
            <person name="Peeters C."/>
        </authorList>
    </citation>
    <scope>NUCLEOTIDE SEQUENCE [LARGE SCALE GENOMIC DNA]</scope>
    <source>
        <strain evidence="4 5">LMG 31115</strain>
    </source>
</reference>
<organism evidence="4 5">
    <name type="scientific">Pandoraea iniqua</name>
    <dbReference type="NCBI Taxonomy" id="2508288"/>
    <lineage>
        <taxon>Bacteria</taxon>
        <taxon>Pseudomonadati</taxon>
        <taxon>Pseudomonadota</taxon>
        <taxon>Betaproteobacteria</taxon>
        <taxon>Burkholderiales</taxon>
        <taxon>Burkholderiaceae</taxon>
        <taxon>Pandoraea</taxon>
    </lineage>
</organism>
<dbReference type="Gene3D" id="4.10.220.110">
    <property type="match status" value="1"/>
</dbReference>
<dbReference type="EMBL" id="CABPSI010000005">
    <property type="protein sequence ID" value="VVE46705.1"/>
    <property type="molecule type" value="Genomic_DNA"/>
</dbReference>
<proteinExistence type="inferred from homology"/>